<dbReference type="Gene3D" id="1.20.120.450">
    <property type="entry name" value="dinb family like domain"/>
    <property type="match status" value="1"/>
</dbReference>
<dbReference type="SUPFAM" id="SSF109854">
    <property type="entry name" value="DinB/YfiT-like putative metalloenzymes"/>
    <property type="match status" value="1"/>
</dbReference>
<feature type="domain" description="DinB-like" evidence="1">
    <location>
        <begin position="23"/>
        <end position="174"/>
    </location>
</feature>
<sequence length="182" mass="21414">MKISTSQLLDELKTQTLQHLQYAETLLLKPEEDLNFRVSADRWSTLECLEHLNRYGDFYIPEISRRITQSETSYKPDFNPGFIGNYFAKMMLPGEKLKAMKTMKEMNPIHSRLNKNVVTTFIRQQQQLLDLLEKAENVNLEKTKTSISLSKWVHLKLGDTFRFVIYHNARHIIQVQRTLKAL</sequence>
<name>A0A3D9ATG9_9FLAO</name>
<reference evidence="2 3" key="1">
    <citation type="submission" date="2018-06" db="EMBL/GenBank/DDBJ databases">
        <title>Novel Chryseobacterium species.</title>
        <authorList>
            <person name="Newman J."/>
            <person name="Hugo C."/>
            <person name="Oosthuizen L."/>
            <person name="Charimba G."/>
        </authorList>
    </citation>
    <scope>NUCLEOTIDE SEQUENCE [LARGE SCALE GENOMIC DNA]</scope>
    <source>
        <strain evidence="2 3">7_F195</strain>
    </source>
</reference>
<evidence type="ECO:0000313" key="2">
    <source>
        <dbReference type="EMBL" id="REC44629.1"/>
    </source>
</evidence>
<keyword evidence="3" id="KW-1185">Reference proteome</keyword>
<dbReference type="Pfam" id="PF12867">
    <property type="entry name" value="DinB_2"/>
    <property type="match status" value="1"/>
</dbReference>
<protein>
    <submittedName>
        <fullName evidence="2">DinB family protein</fullName>
    </submittedName>
</protein>
<gene>
    <name evidence="2" type="ORF">DRF67_17405</name>
</gene>
<dbReference type="InterPro" id="IPR024775">
    <property type="entry name" value="DinB-like"/>
</dbReference>
<dbReference type="AlphaFoldDB" id="A0A3D9ATG9"/>
<organism evidence="2 3">
    <name type="scientific">Chryseobacterium pennipullorum</name>
    <dbReference type="NCBI Taxonomy" id="2258963"/>
    <lineage>
        <taxon>Bacteria</taxon>
        <taxon>Pseudomonadati</taxon>
        <taxon>Bacteroidota</taxon>
        <taxon>Flavobacteriia</taxon>
        <taxon>Flavobacteriales</taxon>
        <taxon>Weeksellaceae</taxon>
        <taxon>Chryseobacterium group</taxon>
        <taxon>Chryseobacterium</taxon>
    </lineage>
</organism>
<dbReference type="RefSeq" id="WP_115929573.1">
    <property type="nucleotide sequence ID" value="NZ_QNVV01000019.1"/>
</dbReference>
<dbReference type="InterPro" id="IPR034660">
    <property type="entry name" value="DinB/YfiT-like"/>
</dbReference>
<dbReference type="Proteomes" id="UP000256257">
    <property type="component" value="Unassembled WGS sequence"/>
</dbReference>
<dbReference type="EMBL" id="QNVV01000019">
    <property type="protein sequence ID" value="REC44629.1"/>
    <property type="molecule type" value="Genomic_DNA"/>
</dbReference>
<evidence type="ECO:0000313" key="3">
    <source>
        <dbReference type="Proteomes" id="UP000256257"/>
    </source>
</evidence>
<comment type="caution">
    <text evidence="2">The sequence shown here is derived from an EMBL/GenBank/DDBJ whole genome shotgun (WGS) entry which is preliminary data.</text>
</comment>
<evidence type="ECO:0000259" key="1">
    <source>
        <dbReference type="Pfam" id="PF12867"/>
    </source>
</evidence>
<proteinExistence type="predicted"/>
<accession>A0A3D9ATG9</accession>
<dbReference type="OrthoDB" id="1524454at2"/>